<dbReference type="OrthoDB" id="347657at2759"/>
<feature type="region of interest" description="Disordered" evidence="1">
    <location>
        <begin position="18"/>
        <end position="50"/>
    </location>
</feature>
<dbReference type="Proteomes" id="UP000218811">
    <property type="component" value="Unassembled WGS sequence"/>
</dbReference>
<evidence type="ECO:0000313" key="2">
    <source>
        <dbReference type="EMBL" id="PCH33079.1"/>
    </source>
</evidence>
<name>A0A2H3J2W1_WOLCO</name>
<reference evidence="2 3" key="1">
    <citation type="journal article" date="2012" name="Science">
        <title>The Paleozoic origin of enzymatic lignin decomposition reconstructed from 31 fungal genomes.</title>
        <authorList>
            <person name="Floudas D."/>
            <person name="Binder M."/>
            <person name="Riley R."/>
            <person name="Barry K."/>
            <person name="Blanchette R.A."/>
            <person name="Henrissat B."/>
            <person name="Martinez A.T."/>
            <person name="Otillar R."/>
            <person name="Spatafora J.W."/>
            <person name="Yadav J.S."/>
            <person name="Aerts A."/>
            <person name="Benoit I."/>
            <person name="Boyd A."/>
            <person name="Carlson A."/>
            <person name="Copeland A."/>
            <person name="Coutinho P.M."/>
            <person name="de Vries R.P."/>
            <person name="Ferreira P."/>
            <person name="Findley K."/>
            <person name="Foster B."/>
            <person name="Gaskell J."/>
            <person name="Glotzer D."/>
            <person name="Gorecki P."/>
            <person name="Heitman J."/>
            <person name="Hesse C."/>
            <person name="Hori C."/>
            <person name="Igarashi K."/>
            <person name="Jurgens J.A."/>
            <person name="Kallen N."/>
            <person name="Kersten P."/>
            <person name="Kohler A."/>
            <person name="Kuees U."/>
            <person name="Kumar T.K.A."/>
            <person name="Kuo A."/>
            <person name="LaButti K."/>
            <person name="Larrondo L.F."/>
            <person name="Lindquist E."/>
            <person name="Ling A."/>
            <person name="Lombard V."/>
            <person name="Lucas S."/>
            <person name="Lundell T."/>
            <person name="Martin R."/>
            <person name="McLaughlin D.J."/>
            <person name="Morgenstern I."/>
            <person name="Morin E."/>
            <person name="Murat C."/>
            <person name="Nagy L.G."/>
            <person name="Nolan M."/>
            <person name="Ohm R.A."/>
            <person name="Patyshakuliyeva A."/>
            <person name="Rokas A."/>
            <person name="Ruiz-Duenas F.J."/>
            <person name="Sabat G."/>
            <person name="Salamov A."/>
            <person name="Samejima M."/>
            <person name="Schmutz J."/>
            <person name="Slot J.C."/>
            <person name="St John F."/>
            <person name="Stenlid J."/>
            <person name="Sun H."/>
            <person name="Sun S."/>
            <person name="Syed K."/>
            <person name="Tsang A."/>
            <person name="Wiebenga A."/>
            <person name="Young D."/>
            <person name="Pisabarro A."/>
            <person name="Eastwood D.C."/>
            <person name="Martin F."/>
            <person name="Cullen D."/>
            <person name="Grigoriev I.V."/>
            <person name="Hibbett D.S."/>
        </authorList>
    </citation>
    <scope>NUCLEOTIDE SEQUENCE [LARGE SCALE GENOMIC DNA]</scope>
    <source>
        <strain evidence="2 3">MD-104</strain>
    </source>
</reference>
<gene>
    <name evidence="2" type="ORF">WOLCODRAFT_134886</name>
</gene>
<organism evidence="2 3">
    <name type="scientific">Wolfiporia cocos (strain MD-104)</name>
    <name type="common">Brown rot fungus</name>
    <dbReference type="NCBI Taxonomy" id="742152"/>
    <lineage>
        <taxon>Eukaryota</taxon>
        <taxon>Fungi</taxon>
        <taxon>Dikarya</taxon>
        <taxon>Basidiomycota</taxon>
        <taxon>Agaricomycotina</taxon>
        <taxon>Agaricomycetes</taxon>
        <taxon>Polyporales</taxon>
        <taxon>Phaeolaceae</taxon>
        <taxon>Wolfiporia</taxon>
    </lineage>
</organism>
<dbReference type="AlphaFoldDB" id="A0A2H3J2W1"/>
<protein>
    <submittedName>
        <fullName evidence="2">Uncharacterized protein</fullName>
    </submittedName>
</protein>
<proteinExistence type="predicted"/>
<sequence>MSTLTPRTCHAIFTGGRFPGMTPRLGRKKASGSGDRFEQTSSGVSVMDSVDESEDHMDAVMREMYGSRWNLGTSASELAHAGGADPRAYMGMTRTGVGLGLGEDALETSRADRRAPVPPAEHSTLTPESTLRLVPPSLHGPDSYC</sequence>
<accession>A0A2H3J2W1</accession>
<dbReference type="STRING" id="742152.A0A2H3J2W1"/>
<feature type="region of interest" description="Disordered" evidence="1">
    <location>
        <begin position="107"/>
        <end position="145"/>
    </location>
</feature>
<evidence type="ECO:0000313" key="3">
    <source>
        <dbReference type="Proteomes" id="UP000218811"/>
    </source>
</evidence>
<evidence type="ECO:0000256" key="1">
    <source>
        <dbReference type="SAM" id="MobiDB-lite"/>
    </source>
</evidence>
<dbReference type="EMBL" id="KB467831">
    <property type="protein sequence ID" value="PCH33079.1"/>
    <property type="molecule type" value="Genomic_DNA"/>
</dbReference>
<keyword evidence="3" id="KW-1185">Reference proteome</keyword>